<evidence type="ECO:0000313" key="10">
    <source>
        <dbReference type="Proteomes" id="UP000232149"/>
    </source>
</evidence>
<sequence>MTEGWISLGQLGKPFGIKGFLRFNVRETVLTEFKLPIQLKLRKPDPNFPEKEITVLELQPHTGKFIVRIEGIDSPEAAERLTGGILLLPAHLLPKIQTKDEFYISDLIGLEAVDQSGNKLNWTLREVLENPAHPILAFTQKEGPEILIPFIHIYVGEVDLEKKTVALIHPEVWNEV</sequence>
<name>A0A2M9YJD9_9LEPT</name>
<evidence type="ECO:0000259" key="7">
    <source>
        <dbReference type="Pfam" id="PF24986"/>
    </source>
</evidence>
<dbReference type="NCBIfam" id="NF011184">
    <property type="entry name" value="PRK14590.1"/>
    <property type="match status" value="1"/>
</dbReference>
<comment type="subunit">
    <text evidence="5">Binds ribosomal protein uS19.</text>
</comment>
<dbReference type="HAMAP" id="MF_00014">
    <property type="entry name" value="Ribosome_mat_RimM"/>
    <property type="match status" value="1"/>
</dbReference>
<reference evidence="10 11" key="1">
    <citation type="submission" date="2017-07" db="EMBL/GenBank/DDBJ databases">
        <title>Leptospira spp. isolated from tropical soils.</title>
        <authorList>
            <person name="Thibeaux R."/>
            <person name="Iraola G."/>
            <person name="Ferres I."/>
            <person name="Bierque E."/>
            <person name="Girault D."/>
            <person name="Soupe-Gilbert M.-E."/>
            <person name="Picardeau M."/>
            <person name="Goarant C."/>
        </authorList>
    </citation>
    <scope>NUCLEOTIDE SEQUENCE [LARGE SCALE GENOMIC DNA]</scope>
    <source>
        <strain evidence="8 11">FH2-B-C1</strain>
        <strain evidence="9 10">FH2-B-D1</strain>
    </source>
</reference>
<evidence type="ECO:0000256" key="4">
    <source>
        <dbReference type="ARBA" id="ARBA00023186"/>
    </source>
</evidence>
<comment type="caution">
    <text evidence="8">The sequence shown here is derived from an EMBL/GenBank/DDBJ whole genome shotgun (WGS) entry which is preliminary data.</text>
</comment>
<dbReference type="EMBL" id="NPDV01000021">
    <property type="protein sequence ID" value="PJZ51665.1"/>
    <property type="molecule type" value="Genomic_DNA"/>
</dbReference>
<comment type="similarity">
    <text evidence="5">Belongs to the RimM family.</text>
</comment>
<dbReference type="NCBIfam" id="TIGR02273">
    <property type="entry name" value="16S_RimM"/>
    <property type="match status" value="1"/>
</dbReference>
<dbReference type="GO" id="GO:0042274">
    <property type="term" value="P:ribosomal small subunit biogenesis"/>
    <property type="evidence" value="ECO:0007669"/>
    <property type="project" value="UniProtKB-UniRule"/>
</dbReference>
<evidence type="ECO:0000256" key="3">
    <source>
        <dbReference type="ARBA" id="ARBA00022552"/>
    </source>
</evidence>
<gene>
    <name evidence="5 8" type="primary">rimM</name>
    <name evidence="9" type="ORF">CH376_09435</name>
    <name evidence="8" type="ORF">CH380_18810</name>
</gene>
<dbReference type="GO" id="GO:0005737">
    <property type="term" value="C:cytoplasm"/>
    <property type="evidence" value="ECO:0007669"/>
    <property type="project" value="UniProtKB-SubCell"/>
</dbReference>
<dbReference type="GO" id="GO:0005840">
    <property type="term" value="C:ribosome"/>
    <property type="evidence" value="ECO:0007669"/>
    <property type="project" value="InterPro"/>
</dbReference>
<dbReference type="Proteomes" id="UP000232149">
    <property type="component" value="Unassembled WGS sequence"/>
</dbReference>
<dbReference type="PANTHER" id="PTHR33692:SF1">
    <property type="entry name" value="RIBOSOME MATURATION FACTOR RIMM"/>
    <property type="match status" value="1"/>
</dbReference>
<dbReference type="InterPro" id="IPR011961">
    <property type="entry name" value="RimM"/>
</dbReference>
<feature type="domain" description="RimM N-terminal" evidence="6">
    <location>
        <begin position="8"/>
        <end position="90"/>
    </location>
</feature>
<dbReference type="AlphaFoldDB" id="A0A2M9YJD9"/>
<dbReference type="InterPro" id="IPR036976">
    <property type="entry name" value="RimM_N_sf"/>
</dbReference>
<evidence type="ECO:0000313" key="11">
    <source>
        <dbReference type="Proteomes" id="UP000232188"/>
    </source>
</evidence>
<dbReference type="RefSeq" id="WP_100787299.1">
    <property type="nucleotide sequence ID" value="NZ_NPDU01000020.1"/>
</dbReference>
<keyword evidence="2 5" id="KW-0690">Ribosome biogenesis</keyword>
<organism evidence="8 11">
    <name type="scientific">Leptospira adleri</name>
    <dbReference type="NCBI Taxonomy" id="2023186"/>
    <lineage>
        <taxon>Bacteria</taxon>
        <taxon>Pseudomonadati</taxon>
        <taxon>Spirochaetota</taxon>
        <taxon>Spirochaetia</taxon>
        <taxon>Leptospirales</taxon>
        <taxon>Leptospiraceae</taxon>
        <taxon>Leptospira</taxon>
    </lineage>
</organism>
<proteinExistence type="inferred from homology"/>
<keyword evidence="4 5" id="KW-0143">Chaperone</keyword>
<dbReference type="GO" id="GO:0043022">
    <property type="term" value="F:ribosome binding"/>
    <property type="evidence" value="ECO:0007669"/>
    <property type="project" value="InterPro"/>
</dbReference>
<keyword evidence="10" id="KW-1185">Reference proteome</keyword>
<accession>A0A2M9YJD9</accession>
<feature type="domain" description="Ribosome maturation factor RimM PRC barrel" evidence="7">
    <location>
        <begin position="105"/>
        <end position="171"/>
    </location>
</feature>
<evidence type="ECO:0000313" key="9">
    <source>
        <dbReference type="EMBL" id="PJZ62150.1"/>
    </source>
</evidence>
<dbReference type="Gene3D" id="2.30.30.240">
    <property type="entry name" value="PRC-barrel domain"/>
    <property type="match status" value="1"/>
</dbReference>
<evidence type="ECO:0000256" key="1">
    <source>
        <dbReference type="ARBA" id="ARBA00022490"/>
    </source>
</evidence>
<dbReference type="SUPFAM" id="SSF50346">
    <property type="entry name" value="PRC-barrel domain"/>
    <property type="match status" value="1"/>
</dbReference>
<dbReference type="Pfam" id="PF24986">
    <property type="entry name" value="PRC_RimM"/>
    <property type="match status" value="1"/>
</dbReference>
<dbReference type="Pfam" id="PF01782">
    <property type="entry name" value="RimM"/>
    <property type="match status" value="1"/>
</dbReference>
<dbReference type="PANTHER" id="PTHR33692">
    <property type="entry name" value="RIBOSOME MATURATION FACTOR RIMM"/>
    <property type="match status" value="1"/>
</dbReference>
<dbReference type="InterPro" id="IPR011033">
    <property type="entry name" value="PRC_barrel-like_sf"/>
</dbReference>
<evidence type="ECO:0000256" key="5">
    <source>
        <dbReference type="HAMAP-Rule" id="MF_00014"/>
    </source>
</evidence>
<dbReference type="Proteomes" id="UP000232188">
    <property type="component" value="Unassembled WGS sequence"/>
</dbReference>
<evidence type="ECO:0000256" key="2">
    <source>
        <dbReference type="ARBA" id="ARBA00022517"/>
    </source>
</evidence>
<dbReference type="InterPro" id="IPR002676">
    <property type="entry name" value="RimM_N"/>
</dbReference>
<evidence type="ECO:0000313" key="8">
    <source>
        <dbReference type="EMBL" id="PJZ51665.1"/>
    </source>
</evidence>
<comment type="domain">
    <text evidence="5">The PRC barrel domain binds ribosomal protein uS19.</text>
</comment>
<dbReference type="InterPro" id="IPR009000">
    <property type="entry name" value="Transl_B-barrel_sf"/>
</dbReference>
<dbReference type="SUPFAM" id="SSF50447">
    <property type="entry name" value="Translation proteins"/>
    <property type="match status" value="1"/>
</dbReference>
<comment type="function">
    <text evidence="5">An accessory protein needed during the final step in the assembly of 30S ribosomal subunit, possibly for assembly of the head region. Essential for efficient processing of 16S rRNA. May be needed both before and after RbfA during the maturation of 16S rRNA. It has affinity for free ribosomal 30S subunits but not for 70S ribosomes.</text>
</comment>
<protein>
    <recommendedName>
        <fullName evidence="5">Ribosome maturation factor RimM</fullName>
    </recommendedName>
</protein>
<comment type="subcellular location">
    <subcellularLocation>
        <location evidence="5">Cytoplasm</location>
    </subcellularLocation>
</comment>
<dbReference type="EMBL" id="NPDU01000020">
    <property type="protein sequence ID" value="PJZ62150.1"/>
    <property type="molecule type" value="Genomic_DNA"/>
</dbReference>
<dbReference type="InterPro" id="IPR056792">
    <property type="entry name" value="PRC_RimM"/>
</dbReference>
<dbReference type="Gene3D" id="2.40.30.60">
    <property type="entry name" value="RimM"/>
    <property type="match status" value="1"/>
</dbReference>
<keyword evidence="3 5" id="KW-0698">rRNA processing</keyword>
<evidence type="ECO:0000259" key="6">
    <source>
        <dbReference type="Pfam" id="PF01782"/>
    </source>
</evidence>
<keyword evidence="1 5" id="KW-0963">Cytoplasm</keyword>
<dbReference type="GO" id="GO:0006364">
    <property type="term" value="P:rRNA processing"/>
    <property type="evidence" value="ECO:0007669"/>
    <property type="project" value="UniProtKB-UniRule"/>
</dbReference>